<reference evidence="2 3" key="1">
    <citation type="submission" date="2014-12" db="EMBL/GenBank/DDBJ databases">
        <title>Draft genome sequences of 10 type strains of Lactococcus.</title>
        <authorList>
            <person name="Sun Z."/>
            <person name="Zhong Z."/>
            <person name="Liu W."/>
            <person name="Zhang W."/>
            <person name="Zhang H."/>
        </authorList>
    </citation>
    <scope>NUCLEOTIDE SEQUENCE [LARGE SCALE GENOMIC DNA]</scope>
    <source>
        <strain evidence="2 3">DSM 6634</strain>
    </source>
</reference>
<organism evidence="2 3">
    <name type="scientific">Pseudolactococcus piscium</name>
    <dbReference type="NCBI Taxonomy" id="1364"/>
    <lineage>
        <taxon>Bacteria</taxon>
        <taxon>Bacillati</taxon>
        <taxon>Bacillota</taxon>
        <taxon>Bacilli</taxon>
        <taxon>Lactobacillales</taxon>
        <taxon>Streptococcaceae</taxon>
        <taxon>Pseudolactococcus</taxon>
    </lineage>
</organism>
<gene>
    <name evidence="2" type="ORF">RU86_GL001701</name>
</gene>
<feature type="region of interest" description="Disordered" evidence="1">
    <location>
        <begin position="1"/>
        <end position="22"/>
    </location>
</feature>
<protein>
    <submittedName>
        <fullName evidence="2">Uncharacterized protein</fullName>
    </submittedName>
</protein>
<sequence length="41" mass="4754">MTPISTEYKQDPSEATSSEGFFFSKQTKNQALTTRFQNFIF</sequence>
<comment type="caution">
    <text evidence="2">The sequence shown here is derived from an EMBL/GenBank/DDBJ whole genome shotgun (WGS) entry which is preliminary data.</text>
</comment>
<evidence type="ECO:0000313" key="2">
    <source>
        <dbReference type="EMBL" id="PCS08097.1"/>
    </source>
</evidence>
<name>A0A2A5S3J3_9LACT</name>
<accession>A0A2A5S3J3</accession>
<evidence type="ECO:0000313" key="3">
    <source>
        <dbReference type="Proteomes" id="UP000218282"/>
    </source>
</evidence>
<dbReference type="Proteomes" id="UP000218282">
    <property type="component" value="Unassembled WGS sequence"/>
</dbReference>
<keyword evidence="3" id="KW-1185">Reference proteome</keyword>
<dbReference type="AlphaFoldDB" id="A0A2A5S3J3"/>
<dbReference type="EMBL" id="JXJW01000004">
    <property type="protein sequence ID" value="PCS08097.1"/>
    <property type="molecule type" value="Genomic_DNA"/>
</dbReference>
<proteinExistence type="predicted"/>
<evidence type="ECO:0000256" key="1">
    <source>
        <dbReference type="SAM" id="MobiDB-lite"/>
    </source>
</evidence>